<keyword evidence="8" id="KW-1185">Reference proteome</keyword>
<reference evidence="7 8" key="1">
    <citation type="submission" date="2022-03" db="EMBL/GenBank/DDBJ databases">
        <title>A chromosomal length assembly of Cordylochernes scorpioides.</title>
        <authorList>
            <person name="Zeh D."/>
            <person name="Zeh J."/>
        </authorList>
    </citation>
    <scope>NUCLEOTIDE SEQUENCE [LARGE SCALE GENOMIC DNA]</scope>
    <source>
        <strain evidence="7">IN4F17</strain>
        <tissue evidence="7">Whole Body</tissue>
    </source>
</reference>
<comment type="subcellular location">
    <subcellularLocation>
        <location evidence="1">Membrane</location>
        <topology evidence="1">Multi-pass membrane protein</topology>
    </subcellularLocation>
</comment>
<comment type="similarity">
    <text evidence="2">Belongs to the ADIPOR family.</text>
</comment>
<dbReference type="Pfam" id="PF03006">
    <property type="entry name" value="HlyIII"/>
    <property type="match status" value="1"/>
</dbReference>
<accession>A0ABY6LT95</accession>
<dbReference type="EMBL" id="CP092885">
    <property type="protein sequence ID" value="UYV83357.1"/>
    <property type="molecule type" value="Genomic_DNA"/>
</dbReference>
<dbReference type="PANTHER" id="PTHR20855">
    <property type="entry name" value="ADIPOR/PROGESTIN RECEPTOR-RELATED"/>
    <property type="match status" value="1"/>
</dbReference>
<evidence type="ECO:0000313" key="8">
    <source>
        <dbReference type="Proteomes" id="UP001235939"/>
    </source>
</evidence>
<keyword evidence="4 6" id="KW-1133">Transmembrane helix</keyword>
<dbReference type="Proteomes" id="UP001235939">
    <property type="component" value="Chromosome 23"/>
</dbReference>
<evidence type="ECO:0000256" key="2">
    <source>
        <dbReference type="ARBA" id="ARBA00007018"/>
    </source>
</evidence>
<keyword evidence="5 6" id="KW-0472">Membrane</keyword>
<feature type="transmembrane region" description="Helical" evidence="6">
    <location>
        <begin position="109"/>
        <end position="129"/>
    </location>
</feature>
<sequence length="175" mass="20130">MLFPSLDCRQVVMISRLDYCGIAVLIMGSFVPWLYYGFYCEFFKKLIYLTLVLILGVCSMVVSLWDRFGEPRFRWLRAGLFMAYGLMGVIPAVHYLVENGFIRAISQASLGWLFLMAVLYILGALLYAARIPERFFPGKFDIWFHSHQIFHVLVIAAACVHFKGISAMALYREAM</sequence>
<feature type="transmembrane region" description="Helical" evidence="6">
    <location>
        <begin position="149"/>
        <end position="171"/>
    </location>
</feature>
<gene>
    <name evidence="7" type="ORF">LAZ67_23000751</name>
</gene>
<evidence type="ECO:0000256" key="1">
    <source>
        <dbReference type="ARBA" id="ARBA00004141"/>
    </source>
</evidence>
<feature type="transmembrane region" description="Helical" evidence="6">
    <location>
        <begin position="77"/>
        <end position="97"/>
    </location>
</feature>
<evidence type="ECO:0000313" key="7">
    <source>
        <dbReference type="EMBL" id="UYV83357.1"/>
    </source>
</evidence>
<keyword evidence="3 6" id="KW-0812">Transmembrane</keyword>
<feature type="transmembrane region" description="Helical" evidence="6">
    <location>
        <begin position="46"/>
        <end position="65"/>
    </location>
</feature>
<protein>
    <submittedName>
        <fullName evidence="7">ADIPOR2</fullName>
    </submittedName>
</protein>
<proteinExistence type="inferred from homology"/>
<evidence type="ECO:0000256" key="4">
    <source>
        <dbReference type="ARBA" id="ARBA00022989"/>
    </source>
</evidence>
<evidence type="ECO:0000256" key="6">
    <source>
        <dbReference type="SAM" id="Phobius"/>
    </source>
</evidence>
<dbReference type="InterPro" id="IPR004254">
    <property type="entry name" value="AdipoR/HlyIII-related"/>
</dbReference>
<evidence type="ECO:0000256" key="5">
    <source>
        <dbReference type="ARBA" id="ARBA00023136"/>
    </source>
</evidence>
<organism evidence="7 8">
    <name type="scientific">Cordylochernes scorpioides</name>
    <dbReference type="NCBI Taxonomy" id="51811"/>
    <lineage>
        <taxon>Eukaryota</taxon>
        <taxon>Metazoa</taxon>
        <taxon>Ecdysozoa</taxon>
        <taxon>Arthropoda</taxon>
        <taxon>Chelicerata</taxon>
        <taxon>Arachnida</taxon>
        <taxon>Pseudoscorpiones</taxon>
        <taxon>Cheliferoidea</taxon>
        <taxon>Chernetidae</taxon>
        <taxon>Cordylochernes</taxon>
    </lineage>
</organism>
<name>A0ABY6LT95_9ARAC</name>
<dbReference type="PANTHER" id="PTHR20855:SF52">
    <property type="entry name" value="ADIPONECTIN RECEPTOR PROTEIN"/>
    <property type="match status" value="1"/>
</dbReference>
<evidence type="ECO:0000256" key="3">
    <source>
        <dbReference type="ARBA" id="ARBA00022692"/>
    </source>
</evidence>
<feature type="non-terminal residue" evidence="7">
    <location>
        <position position="175"/>
    </location>
</feature>
<feature type="transmembrane region" description="Helical" evidence="6">
    <location>
        <begin position="20"/>
        <end position="39"/>
    </location>
</feature>